<evidence type="ECO:0000313" key="3">
    <source>
        <dbReference type="Proteomes" id="UP001595793"/>
    </source>
</evidence>
<protein>
    <recommendedName>
        <fullName evidence="4">Lipoprotein</fullName>
    </recommendedName>
</protein>
<dbReference type="Proteomes" id="UP001595793">
    <property type="component" value="Unassembled WGS sequence"/>
</dbReference>
<evidence type="ECO:0008006" key="4">
    <source>
        <dbReference type="Google" id="ProtNLM"/>
    </source>
</evidence>
<sequence length="314" mass="36244">MQNRLPVLTFLFSFLLFSCSSDDDNEISQIQPSKTSIEMEAEGGDAEVSFKQAEWYISEVINKKGDVNMHGDIYAEDGSILRENTVLSLENQGKIMLNWPDRGFTITRSTPTLLKIHLNENSRNQDFDFALVLTSDEETKEISVHQKVSQGYTFNKIEYYLQQEDGDSLFFRNGMRRKFDILNPQSISFSPFGGIDIQRNTQFLSEENDAFIWLKNDSIRVEVPTSIYEGEIYFNGEKNIYTSEVTPKPHAFDTMETLEIPAGESLFLTEIEFRKRQVSYQLHLTNNRTNEEKVIEGKWIETAPTGNYSTKRLE</sequence>
<reference evidence="2" key="1">
    <citation type="journal article" date="2014" name="Int. J. Syst. Evol. Microbiol.">
        <title>Complete genome of a new Firmicutes species belonging to the dominant human colonic microbiota ('Ruminococcus bicirculans') reveals two chromosomes and a selective capacity to utilize plant glucans.</title>
        <authorList>
            <consortium name="NISC Comparative Sequencing Program"/>
            <person name="Wegmann U."/>
            <person name="Louis P."/>
            <person name="Goesmann A."/>
            <person name="Henrissat B."/>
            <person name="Duncan S.H."/>
            <person name="Flint H.J."/>
        </authorList>
    </citation>
    <scope>NUCLEOTIDE SEQUENCE</scope>
    <source>
        <strain evidence="2">CECT 9128</strain>
    </source>
</reference>
<reference evidence="2" key="3">
    <citation type="submission" date="2024-09" db="EMBL/GenBank/DDBJ databases">
        <authorList>
            <person name="Sun Q."/>
            <person name="Mori K."/>
        </authorList>
    </citation>
    <scope>NUCLEOTIDE SEQUENCE</scope>
    <source>
        <strain evidence="2">CECT 9128</strain>
    </source>
</reference>
<evidence type="ECO:0000313" key="1">
    <source>
        <dbReference type="EMBL" id="MFC4028076.1"/>
    </source>
</evidence>
<accession>A0ABV8H9I0</accession>
<name>A0ABV8H9I0_9FLAO</name>
<dbReference type="PROSITE" id="PS51257">
    <property type="entry name" value="PROKAR_LIPOPROTEIN"/>
    <property type="match status" value="1"/>
</dbReference>
<dbReference type="EMBL" id="JBHSAS010000006">
    <property type="protein sequence ID" value="MFC4028076.1"/>
    <property type="molecule type" value="Genomic_DNA"/>
</dbReference>
<reference evidence="3" key="2">
    <citation type="journal article" date="2019" name="Int. J. Syst. Evol. Microbiol.">
        <title>The Global Catalogue of Microorganisms (GCM) 10K type strain sequencing project: providing services to taxonomists for standard genome sequencing and annotation.</title>
        <authorList>
            <consortium name="The Broad Institute Genomics Platform"/>
            <consortium name="The Broad Institute Genome Sequencing Center for Infectious Disease"/>
            <person name="Wu L."/>
            <person name="Ma J."/>
        </authorList>
    </citation>
    <scope>NUCLEOTIDE SEQUENCE [LARGE SCALE GENOMIC DNA]</scope>
    <source>
        <strain evidence="3">CECT 9128</strain>
    </source>
</reference>
<proteinExistence type="predicted"/>
<dbReference type="EMBL" id="JBHSAS010000011">
    <property type="protein sequence ID" value="MFC4028775.1"/>
    <property type="molecule type" value="Genomic_DNA"/>
</dbReference>
<organism evidence="2 3">
    <name type="scientific">Zunongwangia endophytica</name>
    <dbReference type="NCBI Taxonomy" id="1808945"/>
    <lineage>
        <taxon>Bacteria</taxon>
        <taxon>Pseudomonadati</taxon>
        <taxon>Bacteroidota</taxon>
        <taxon>Flavobacteriia</taxon>
        <taxon>Flavobacteriales</taxon>
        <taxon>Flavobacteriaceae</taxon>
        <taxon>Zunongwangia</taxon>
    </lineage>
</organism>
<keyword evidence="3" id="KW-1185">Reference proteome</keyword>
<evidence type="ECO:0000313" key="2">
    <source>
        <dbReference type="EMBL" id="MFC4028775.1"/>
    </source>
</evidence>
<comment type="caution">
    <text evidence="2">The sequence shown here is derived from an EMBL/GenBank/DDBJ whole genome shotgun (WGS) entry which is preliminary data.</text>
</comment>
<dbReference type="RefSeq" id="WP_290231325.1">
    <property type="nucleotide sequence ID" value="NZ_JAUFPZ010000002.1"/>
</dbReference>
<gene>
    <name evidence="1" type="ORF">ACFOS1_11715</name>
    <name evidence="2" type="ORF">ACFOS1_15250</name>
</gene>